<dbReference type="NCBIfam" id="TIGR00296">
    <property type="entry name" value="TIGR00296 family protein"/>
    <property type="match status" value="1"/>
</dbReference>
<dbReference type="InterPro" id="IPR023473">
    <property type="entry name" value="AMMECR1"/>
</dbReference>
<feature type="region of interest" description="Disordered" evidence="1">
    <location>
        <begin position="1"/>
        <end position="54"/>
    </location>
</feature>
<sequence length="254" mass="27043">MMPKHSTPLSEGSPADPENTDPEGAPRDDAAKNAIPADPGGETDDGADGGAEGGEDLAIRATRDHGARLLTLAAEGIGRSLREGALTAPRLDAEPPPLRENGASFVTLSRAGALRGCIGSPAAYRPLAVDVIANAWAAATRDPRFSRITPSELPALALSVAVLTRPHRMRVIDEDDLIAQLTPGVDGLILSDRGRRGLFLPQVWESLADPRDFVAHLKRKAGFPPDYWSPTLTLDRFTARSVARPFTEPRPPFA</sequence>
<evidence type="ECO:0000256" key="1">
    <source>
        <dbReference type="SAM" id="MobiDB-lite"/>
    </source>
</evidence>
<dbReference type="InterPro" id="IPR002733">
    <property type="entry name" value="AMMECR1_domain"/>
</dbReference>
<dbReference type="InterPro" id="IPR036071">
    <property type="entry name" value="AMMECR1_dom_sf"/>
</dbReference>
<dbReference type="PROSITE" id="PS51112">
    <property type="entry name" value="AMMECR1"/>
    <property type="match status" value="1"/>
</dbReference>
<dbReference type="eggNOG" id="COG2078">
    <property type="taxonomic scope" value="Bacteria"/>
</dbReference>
<gene>
    <name evidence="3" type="ordered locus">Rru_A0447</name>
</gene>
<dbReference type="EMBL" id="CP000230">
    <property type="protein sequence ID" value="ABC21252.1"/>
    <property type="molecule type" value="Genomic_DNA"/>
</dbReference>
<dbReference type="EnsemblBacteria" id="ABC21252">
    <property type="protein sequence ID" value="ABC21252"/>
    <property type="gene ID" value="Rru_A0447"/>
</dbReference>
<dbReference type="Proteomes" id="UP000001929">
    <property type="component" value="Chromosome"/>
</dbReference>
<dbReference type="AlphaFoldDB" id="Q2RX93"/>
<organism evidence="3 4">
    <name type="scientific">Rhodospirillum rubrum (strain ATCC 11170 / ATH 1.1.1 / DSM 467 / LMG 4362 / NCIMB 8255 / S1)</name>
    <dbReference type="NCBI Taxonomy" id="269796"/>
    <lineage>
        <taxon>Bacteria</taxon>
        <taxon>Pseudomonadati</taxon>
        <taxon>Pseudomonadota</taxon>
        <taxon>Alphaproteobacteria</taxon>
        <taxon>Rhodospirillales</taxon>
        <taxon>Rhodospirillaceae</taxon>
        <taxon>Rhodospirillum</taxon>
    </lineage>
</organism>
<dbReference type="PANTHER" id="PTHR13016">
    <property type="entry name" value="AMMECR1 HOMOLOG"/>
    <property type="match status" value="1"/>
</dbReference>
<evidence type="ECO:0000313" key="3">
    <source>
        <dbReference type="EMBL" id="ABC21252.1"/>
    </source>
</evidence>
<protein>
    <submittedName>
        <fullName evidence="3">AMMECR1</fullName>
    </submittedName>
</protein>
<proteinExistence type="predicted"/>
<evidence type="ECO:0000313" key="4">
    <source>
        <dbReference type="Proteomes" id="UP000001929"/>
    </source>
</evidence>
<name>Q2RX93_RHORT</name>
<feature type="domain" description="AMMECR1" evidence="2">
    <location>
        <begin position="64"/>
        <end position="253"/>
    </location>
</feature>
<dbReference type="SUPFAM" id="SSF143447">
    <property type="entry name" value="AMMECR1-like"/>
    <property type="match status" value="1"/>
</dbReference>
<dbReference type="Gene3D" id="3.30.1490.150">
    <property type="entry name" value="Hypothetical protein ph0010, domain 2"/>
    <property type="match status" value="1"/>
</dbReference>
<reference evidence="3 4" key="1">
    <citation type="journal article" date="2011" name="Stand. Genomic Sci.">
        <title>Complete genome sequence of Rhodospirillum rubrum type strain (S1).</title>
        <authorList>
            <person name="Munk A.C."/>
            <person name="Copeland A."/>
            <person name="Lucas S."/>
            <person name="Lapidus A."/>
            <person name="Del Rio T.G."/>
            <person name="Barry K."/>
            <person name="Detter J.C."/>
            <person name="Hammon N."/>
            <person name="Israni S."/>
            <person name="Pitluck S."/>
            <person name="Brettin T."/>
            <person name="Bruce D."/>
            <person name="Han C."/>
            <person name="Tapia R."/>
            <person name="Gilna P."/>
            <person name="Schmutz J."/>
            <person name="Larimer F."/>
            <person name="Land M."/>
            <person name="Kyrpides N.C."/>
            <person name="Mavromatis K."/>
            <person name="Richardson P."/>
            <person name="Rohde M."/>
            <person name="Goker M."/>
            <person name="Klenk H.P."/>
            <person name="Zhang Y."/>
            <person name="Roberts G.P."/>
            <person name="Reslewic S."/>
            <person name="Schwartz D.C."/>
        </authorList>
    </citation>
    <scope>NUCLEOTIDE SEQUENCE [LARGE SCALE GENOMIC DNA]</scope>
    <source>
        <strain evidence="4">ATCC 11170 / ATH 1.1.1 / DSM 467 / LMG 4362 / NCIMB 8255 / S1</strain>
    </source>
</reference>
<dbReference type="Gene3D" id="3.30.700.20">
    <property type="entry name" value="Hypothetical protein ph0010, domain 1"/>
    <property type="match status" value="1"/>
</dbReference>
<evidence type="ECO:0000259" key="2">
    <source>
        <dbReference type="PROSITE" id="PS51112"/>
    </source>
</evidence>
<dbReference type="InterPro" id="IPR027485">
    <property type="entry name" value="AMMECR1_N"/>
</dbReference>
<dbReference type="PhylomeDB" id="Q2RX93"/>
<dbReference type="HOGENOM" id="CLU_095686_0_0_5"/>
<dbReference type="PATRIC" id="fig|269796.9.peg.503"/>
<dbReference type="Pfam" id="PF01871">
    <property type="entry name" value="AMMECR1"/>
    <property type="match status" value="1"/>
</dbReference>
<keyword evidence="4" id="KW-1185">Reference proteome</keyword>
<dbReference type="STRING" id="269796.Rru_A0447"/>
<dbReference type="PANTHER" id="PTHR13016:SF0">
    <property type="entry name" value="AMME SYNDROME CANDIDATE GENE 1 PROTEIN"/>
    <property type="match status" value="1"/>
</dbReference>
<dbReference type="NCBIfam" id="TIGR04335">
    <property type="entry name" value="AmmeMemoSam_A"/>
    <property type="match status" value="1"/>
</dbReference>
<dbReference type="RefSeq" id="WP_011388206.1">
    <property type="nucleotide sequence ID" value="NC_007643.1"/>
</dbReference>
<dbReference type="KEGG" id="rru:Rru_A0447"/>
<accession>Q2RX93</accession>
<dbReference type="InterPro" id="IPR027623">
    <property type="entry name" value="AmmeMemoSam_A"/>
</dbReference>